<dbReference type="AlphaFoldDB" id="A0A160FGA5"/>
<dbReference type="STRING" id="1804984.AYM40_00950"/>
<proteinExistence type="predicted"/>
<dbReference type="EMBL" id="CP014578">
    <property type="protein sequence ID" value="ANB71082.1"/>
    <property type="molecule type" value="Genomic_DNA"/>
</dbReference>
<evidence type="ECO:0000313" key="2">
    <source>
        <dbReference type="EMBL" id="ANB71082.1"/>
    </source>
</evidence>
<evidence type="ECO:0000313" key="3">
    <source>
        <dbReference type="Proteomes" id="UP000076852"/>
    </source>
</evidence>
<keyword evidence="3" id="KW-1185">Reference proteome</keyword>
<keyword evidence="1" id="KW-0812">Transmembrane</keyword>
<accession>A0A160FGA5</accession>
<sequence length="87" mass="9884">MSPCIDTLLFIGTSMKMVFRFALLAVLTLSFFIFVVPFGACARLVSDKLRLRRHERASTYFHLSPTARMNGGRLHRGSVEQFTSRNS</sequence>
<evidence type="ECO:0000256" key="1">
    <source>
        <dbReference type="SAM" id="Phobius"/>
    </source>
</evidence>
<reference evidence="2 3" key="1">
    <citation type="journal article" date="2016" name="Gene">
        <title>PacBio SMRT assembly of a complex multi-replicon genome reveals chlorocatechol degradative operon in a region of genome plasticity.</title>
        <authorList>
            <person name="Ricker N."/>
            <person name="Shen S.Y."/>
            <person name="Goordial J."/>
            <person name="Jin S."/>
            <person name="Fulthorpe R.R."/>
        </authorList>
    </citation>
    <scope>NUCLEOTIDE SEQUENCE [LARGE SCALE GENOMIC DNA]</scope>
    <source>
        <strain evidence="2 3">OLGA172</strain>
    </source>
</reference>
<keyword evidence="1" id="KW-0472">Membrane</keyword>
<dbReference type="Proteomes" id="UP000076852">
    <property type="component" value="Chromosome 1"/>
</dbReference>
<organism evidence="2 3">
    <name type="scientific">Paraburkholderia phytofirmans OLGA172</name>
    <dbReference type="NCBI Taxonomy" id="1417228"/>
    <lineage>
        <taxon>Bacteria</taxon>
        <taxon>Pseudomonadati</taxon>
        <taxon>Pseudomonadota</taxon>
        <taxon>Betaproteobacteria</taxon>
        <taxon>Burkholderiales</taxon>
        <taxon>Burkholderiaceae</taxon>
        <taxon>Paraburkholderia</taxon>
    </lineage>
</organism>
<dbReference type="KEGG" id="buz:AYM40_00950"/>
<gene>
    <name evidence="2" type="ORF">AYM40_00950</name>
</gene>
<keyword evidence="1" id="KW-1133">Transmembrane helix</keyword>
<feature type="transmembrane region" description="Helical" evidence="1">
    <location>
        <begin position="18"/>
        <end position="45"/>
    </location>
</feature>
<protein>
    <submittedName>
        <fullName evidence="2">Uncharacterized protein</fullName>
    </submittedName>
</protein>
<name>A0A160FGA5_9BURK</name>